<evidence type="ECO:0000256" key="8">
    <source>
        <dbReference type="HAMAP-Rule" id="MF_00423"/>
    </source>
</evidence>
<dbReference type="GO" id="GO:0001717">
    <property type="term" value="P:conversion of seryl-tRNAsec to selenocys-tRNAsec"/>
    <property type="evidence" value="ECO:0007669"/>
    <property type="project" value="UniProtKB-UniRule"/>
</dbReference>
<organism evidence="9 10">
    <name type="scientific">Blastopirellula marina DSM 3645</name>
    <dbReference type="NCBI Taxonomy" id="314230"/>
    <lineage>
        <taxon>Bacteria</taxon>
        <taxon>Pseudomonadati</taxon>
        <taxon>Planctomycetota</taxon>
        <taxon>Planctomycetia</taxon>
        <taxon>Pirellulales</taxon>
        <taxon>Pirellulaceae</taxon>
        <taxon>Blastopirellula</taxon>
    </lineage>
</organism>
<evidence type="ECO:0000313" key="10">
    <source>
        <dbReference type="Proteomes" id="UP000004358"/>
    </source>
</evidence>
<keyword evidence="5 8" id="KW-0648">Protein biosynthesis</keyword>
<dbReference type="AlphaFoldDB" id="A3ZQ71"/>
<evidence type="ECO:0000256" key="7">
    <source>
        <dbReference type="ARBA" id="ARBA00044507"/>
    </source>
</evidence>
<dbReference type="OrthoDB" id="9787096at2"/>
<dbReference type="EC" id="2.9.1.1" evidence="8"/>
<keyword evidence="4 8" id="KW-0663">Pyridoxal phosphate</keyword>
<dbReference type="eggNOG" id="COG1921">
    <property type="taxonomic scope" value="Bacteria"/>
</dbReference>
<protein>
    <recommendedName>
        <fullName evidence="8">L-seryl-tRNA(Sec) selenium transferase</fullName>
        <ecNumber evidence="8">2.9.1.1</ecNumber>
    </recommendedName>
    <alternativeName>
        <fullName evidence="8">Selenocysteine synthase</fullName>
        <shortName evidence="8">Sec synthase</shortName>
    </alternativeName>
    <alternativeName>
        <fullName evidence="8">Selenocysteinyl-tRNA(Sec) synthase</fullName>
    </alternativeName>
</protein>
<dbReference type="InterPro" id="IPR015421">
    <property type="entry name" value="PyrdxlP-dep_Trfase_major"/>
</dbReference>
<dbReference type="PANTHER" id="PTHR32328">
    <property type="entry name" value="L-SERYL-TRNA(SEC) SELENIUM TRANSFERASE"/>
    <property type="match status" value="1"/>
</dbReference>
<evidence type="ECO:0000313" key="9">
    <source>
        <dbReference type="EMBL" id="EAQ81344.1"/>
    </source>
</evidence>
<proteinExistence type="inferred from homology"/>
<dbReference type="InterPro" id="IPR018319">
    <property type="entry name" value="SelA-like"/>
</dbReference>
<dbReference type="PANTHER" id="PTHR32328:SF0">
    <property type="entry name" value="L-SERYL-TRNA(SEC) SELENIUM TRANSFERASE"/>
    <property type="match status" value="1"/>
</dbReference>
<comment type="catalytic activity">
    <reaction evidence="8">
        <text>L-seryl-tRNA(Sec) + selenophosphate + H(+) = L-selenocysteinyl-tRNA(Sec) + phosphate</text>
        <dbReference type="Rhea" id="RHEA:22728"/>
        <dbReference type="Rhea" id="RHEA-COMP:9742"/>
        <dbReference type="Rhea" id="RHEA-COMP:9743"/>
        <dbReference type="ChEBI" id="CHEBI:15378"/>
        <dbReference type="ChEBI" id="CHEBI:16144"/>
        <dbReference type="ChEBI" id="CHEBI:43474"/>
        <dbReference type="ChEBI" id="CHEBI:78533"/>
        <dbReference type="ChEBI" id="CHEBI:78573"/>
        <dbReference type="EC" id="2.9.1.1"/>
    </reaction>
</comment>
<dbReference type="Gene3D" id="3.40.640.10">
    <property type="entry name" value="Type I PLP-dependent aspartate aminotransferase-like (Major domain)"/>
    <property type="match status" value="1"/>
</dbReference>
<sequence>MPTNLFGKLPTVSELLERPPLKKLRETMNPATLVSSVGAYLDRYQRDFKTRVADFPAPKLHQMAESISRWLSGDAPPGIRAAINATGVVLAPELGKCALPERAIQGAYARLRDYHTTQFAAATAQPGVSQAETAKLIAELAAAAEAAIVNSRMAALHLALNELAAGRKLIVARGQLGETFDAIHLPHLIAGAGVRLVEVGASNCATIADYEKAIDDETAAILSIDASNFAGASNSTHPSLVELAALAKSRRIPLVHDVGVGGLQNRDEYRELGVDSVQAAISQGADLVIAAGNHLLGGPDAGLLVGQRKWIEQIRQSALFPLIASSPLSLAALTETLEIYRMGEMVSDEIPLLSLLTTSQANLELRANRLAEQIIASPLVESVAVEPCKAHLIAGSMPIDSVCISLVPADGDVPALCARLQESLYPLFVRATAEHIEIDLRTIFPRQDFLIAGMFPLGLEEPSE</sequence>
<comment type="cofactor">
    <cofactor evidence="1 8">
        <name>pyridoxal 5'-phosphate</name>
        <dbReference type="ChEBI" id="CHEBI:597326"/>
    </cofactor>
</comment>
<dbReference type="RefSeq" id="WP_002652533.1">
    <property type="nucleotide sequence ID" value="NZ_CH672376.1"/>
</dbReference>
<dbReference type="HOGENOM" id="CLU_038142_1_0_0"/>
<dbReference type="STRING" id="314230.DSM3645_23171"/>
<dbReference type="NCBIfam" id="TIGR00474">
    <property type="entry name" value="selA"/>
    <property type="match status" value="1"/>
</dbReference>
<dbReference type="Proteomes" id="UP000004358">
    <property type="component" value="Unassembled WGS sequence"/>
</dbReference>
<comment type="function">
    <text evidence="8">Converts seryl-tRNA(Sec) to selenocysteinyl-tRNA(Sec) required for selenoprotein biosynthesis.</text>
</comment>
<evidence type="ECO:0000256" key="4">
    <source>
        <dbReference type="ARBA" id="ARBA00022898"/>
    </source>
</evidence>
<reference evidence="9 10" key="1">
    <citation type="submission" date="2006-02" db="EMBL/GenBank/DDBJ databases">
        <authorList>
            <person name="Amann R."/>
            <person name="Ferriera S."/>
            <person name="Johnson J."/>
            <person name="Kravitz S."/>
            <person name="Halpern A."/>
            <person name="Remington K."/>
            <person name="Beeson K."/>
            <person name="Tran B."/>
            <person name="Rogers Y.-H."/>
            <person name="Friedman R."/>
            <person name="Venter J.C."/>
        </authorList>
    </citation>
    <scope>NUCLEOTIDE SEQUENCE [LARGE SCALE GENOMIC DNA]</scope>
    <source>
        <strain evidence="9 10">DSM 3645</strain>
    </source>
</reference>
<comment type="caution">
    <text evidence="9">The sequence shown here is derived from an EMBL/GenBank/DDBJ whole genome shotgun (WGS) entry which is preliminary data.</text>
</comment>
<dbReference type="GO" id="GO:0004125">
    <property type="term" value="F:L-seryl-tRNA(Sec) selenium transferase activity"/>
    <property type="evidence" value="ECO:0007669"/>
    <property type="project" value="UniProtKB-UniRule"/>
</dbReference>
<dbReference type="UniPathway" id="UPA00906">
    <property type="reaction ID" value="UER00896"/>
</dbReference>
<dbReference type="InterPro" id="IPR004534">
    <property type="entry name" value="SelA_trans"/>
</dbReference>
<keyword evidence="6 8" id="KW-0711">Selenium</keyword>
<dbReference type="GO" id="GO:0005737">
    <property type="term" value="C:cytoplasm"/>
    <property type="evidence" value="ECO:0007669"/>
    <property type="project" value="UniProtKB-SubCell"/>
</dbReference>
<keyword evidence="2 8" id="KW-0963">Cytoplasm</keyword>
<dbReference type="EMBL" id="AANZ01000005">
    <property type="protein sequence ID" value="EAQ81344.1"/>
    <property type="molecule type" value="Genomic_DNA"/>
</dbReference>
<gene>
    <name evidence="8" type="primary">selA</name>
    <name evidence="9" type="ORF">DSM3645_23171</name>
</gene>
<evidence type="ECO:0000256" key="1">
    <source>
        <dbReference type="ARBA" id="ARBA00001933"/>
    </source>
</evidence>
<dbReference type="Pfam" id="PF03841">
    <property type="entry name" value="SelA"/>
    <property type="match status" value="1"/>
</dbReference>
<comment type="similarity">
    <text evidence="7 8">Belongs to the SelA family.</text>
</comment>
<name>A3ZQ71_9BACT</name>
<dbReference type="GO" id="GO:0001514">
    <property type="term" value="P:selenocysteine incorporation"/>
    <property type="evidence" value="ECO:0007669"/>
    <property type="project" value="UniProtKB-UniRule"/>
</dbReference>
<evidence type="ECO:0000256" key="2">
    <source>
        <dbReference type="ARBA" id="ARBA00022490"/>
    </source>
</evidence>
<accession>A3ZQ71</accession>
<dbReference type="InterPro" id="IPR015424">
    <property type="entry name" value="PyrdxlP-dep_Trfase"/>
</dbReference>
<dbReference type="SUPFAM" id="SSF53383">
    <property type="entry name" value="PLP-dependent transferases"/>
    <property type="match status" value="1"/>
</dbReference>
<evidence type="ECO:0000256" key="3">
    <source>
        <dbReference type="ARBA" id="ARBA00022679"/>
    </source>
</evidence>
<dbReference type="HAMAP" id="MF_00423">
    <property type="entry name" value="SelA"/>
    <property type="match status" value="1"/>
</dbReference>
<comment type="pathway">
    <text evidence="8">Aminoacyl-tRNA biosynthesis; selenocysteinyl-tRNA(Sec) biosynthesis; selenocysteinyl-tRNA(Sec) from L-seryl-tRNA(Sec) (bacterial route): step 1/1.</text>
</comment>
<comment type="subcellular location">
    <subcellularLocation>
        <location evidence="8">Cytoplasm</location>
    </subcellularLocation>
</comment>
<comment type="caution">
    <text evidence="8">Lacks conserved residue(s) required for the propagation of feature annotation.</text>
</comment>
<keyword evidence="3 8" id="KW-0808">Transferase</keyword>
<dbReference type="Gene3D" id="3.90.1150.180">
    <property type="match status" value="1"/>
</dbReference>
<evidence type="ECO:0000256" key="5">
    <source>
        <dbReference type="ARBA" id="ARBA00022917"/>
    </source>
</evidence>
<evidence type="ECO:0000256" key="6">
    <source>
        <dbReference type="ARBA" id="ARBA00023266"/>
    </source>
</evidence>